<dbReference type="Pfam" id="PF16916">
    <property type="entry name" value="ZT_dimer"/>
    <property type="match status" value="1"/>
</dbReference>
<evidence type="ECO:0000256" key="8">
    <source>
        <dbReference type="ARBA" id="ARBA00023136"/>
    </source>
</evidence>
<dbReference type="RefSeq" id="WP_103902152.1">
    <property type="nucleotide sequence ID" value="NZ_PQWB01000028.1"/>
</dbReference>
<keyword evidence="4 10" id="KW-0812">Transmembrane</keyword>
<gene>
    <name evidence="13" type="ORF">C2I19_07865</name>
</gene>
<dbReference type="Proteomes" id="UP000237082">
    <property type="component" value="Unassembled WGS sequence"/>
</dbReference>
<dbReference type="PANTHER" id="PTHR11562">
    <property type="entry name" value="CATION EFFLUX PROTEIN/ ZINC TRANSPORTER"/>
    <property type="match status" value="1"/>
</dbReference>
<dbReference type="OrthoDB" id="9809646at2"/>
<accession>A0A2S5DHS8</accession>
<feature type="compositionally biased region" description="Basic and acidic residues" evidence="9">
    <location>
        <begin position="1"/>
        <end position="25"/>
    </location>
</feature>
<keyword evidence="14" id="KW-1185">Reference proteome</keyword>
<feature type="domain" description="Cation efflux protein cytoplasmic" evidence="12">
    <location>
        <begin position="243"/>
        <end position="314"/>
    </location>
</feature>
<sequence>MTSRFHLHDEGGAEPAHDDGHDSNHPHLHRHAGPDGAAGRRLSSRALSRVLALTCAFALLEALGGWWSGSLALLSDAGHMLTDSLSLLLALWVARIGRMPATDRLSFGHGRAEVLGALFNSLLLFGLSLFIVAEAVLRLRNPHAVNGGGVMLIAAAGLLVNLLAAWLLSQGAHSLNSKAALWHVLGDLFGSLAAIASGMVIYFTGWMTVDPLLSMLVALLLLAAAWRLIRQTVLVLMEGVPGHLDYNRIGLALAGIPGVASVHDLHVWTMSAERVALSAHVRIAAPRDWPRILAACQLMLSREFCIDHVTLQAEWPVPAPAGKPVPIDIVSEDKHE</sequence>
<evidence type="ECO:0000256" key="1">
    <source>
        <dbReference type="ARBA" id="ARBA00004141"/>
    </source>
</evidence>
<evidence type="ECO:0000256" key="10">
    <source>
        <dbReference type="SAM" id="Phobius"/>
    </source>
</evidence>
<evidence type="ECO:0000256" key="7">
    <source>
        <dbReference type="ARBA" id="ARBA00023065"/>
    </source>
</evidence>
<dbReference type="InterPro" id="IPR027469">
    <property type="entry name" value="Cation_efflux_TMD_sf"/>
</dbReference>
<evidence type="ECO:0000256" key="5">
    <source>
        <dbReference type="ARBA" id="ARBA00022906"/>
    </source>
</evidence>
<proteinExistence type="inferred from homology"/>
<feature type="transmembrane region" description="Helical" evidence="10">
    <location>
        <begin position="50"/>
        <end position="67"/>
    </location>
</feature>
<dbReference type="SUPFAM" id="SSF160240">
    <property type="entry name" value="Cation efflux protein cytoplasmic domain-like"/>
    <property type="match status" value="1"/>
</dbReference>
<evidence type="ECO:0000256" key="3">
    <source>
        <dbReference type="ARBA" id="ARBA00022448"/>
    </source>
</evidence>
<feature type="transmembrane region" description="Helical" evidence="10">
    <location>
        <begin position="180"/>
        <end position="205"/>
    </location>
</feature>
<keyword evidence="5" id="KW-0862">Zinc</keyword>
<feature type="transmembrane region" description="Helical" evidence="10">
    <location>
        <begin position="73"/>
        <end position="94"/>
    </location>
</feature>
<keyword evidence="3" id="KW-0813">Transport</keyword>
<name>A0A2S5DHS8_9NEIS</name>
<dbReference type="Gene3D" id="1.20.1510.10">
    <property type="entry name" value="Cation efflux protein transmembrane domain"/>
    <property type="match status" value="1"/>
</dbReference>
<dbReference type="AlphaFoldDB" id="A0A2S5DHS8"/>
<evidence type="ECO:0000256" key="2">
    <source>
        <dbReference type="ARBA" id="ARBA00008873"/>
    </source>
</evidence>
<dbReference type="InterPro" id="IPR050681">
    <property type="entry name" value="CDF/SLC30A"/>
</dbReference>
<dbReference type="GO" id="GO:0005886">
    <property type="term" value="C:plasma membrane"/>
    <property type="evidence" value="ECO:0007669"/>
    <property type="project" value="TreeGrafter"/>
</dbReference>
<dbReference type="PANTHER" id="PTHR11562:SF17">
    <property type="entry name" value="RE54080P-RELATED"/>
    <property type="match status" value="1"/>
</dbReference>
<evidence type="ECO:0000313" key="13">
    <source>
        <dbReference type="EMBL" id="POZ62577.1"/>
    </source>
</evidence>
<dbReference type="GO" id="GO:0005385">
    <property type="term" value="F:zinc ion transmembrane transporter activity"/>
    <property type="evidence" value="ECO:0007669"/>
    <property type="project" value="TreeGrafter"/>
</dbReference>
<evidence type="ECO:0000313" key="14">
    <source>
        <dbReference type="Proteomes" id="UP000237082"/>
    </source>
</evidence>
<dbReference type="EMBL" id="PQWB01000028">
    <property type="protein sequence ID" value="POZ62577.1"/>
    <property type="molecule type" value="Genomic_DNA"/>
</dbReference>
<comment type="subcellular location">
    <subcellularLocation>
        <location evidence="1">Membrane</location>
        <topology evidence="1">Multi-pass membrane protein</topology>
    </subcellularLocation>
</comment>
<evidence type="ECO:0000256" key="9">
    <source>
        <dbReference type="SAM" id="MobiDB-lite"/>
    </source>
</evidence>
<evidence type="ECO:0000256" key="4">
    <source>
        <dbReference type="ARBA" id="ARBA00022692"/>
    </source>
</evidence>
<dbReference type="InterPro" id="IPR036837">
    <property type="entry name" value="Cation_efflux_CTD_sf"/>
</dbReference>
<feature type="region of interest" description="Disordered" evidence="9">
    <location>
        <begin position="1"/>
        <end position="39"/>
    </location>
</feature>
<dbReference type="InterPro" id="IPR058533">
    <property type="entry name" value="Cation_efflux_TM"/>
</dbReference>
<keyword evidence="5" id="KW-0864">Zinc transport</keyword>
<organism evidence="13 14">
    <name type="scientific">Chromobacterium alticapitis</name>
    <dbReference type="NCBI Taxonomy" id="2073169"/>
    <lineage>
        <taxon>Bacteria</taxon>
        <taxon>Pseudomonadati</taxon>
        <taxon>Pseudomonadota</taxon>
        <taxon>Betaproteobacteria</taxon>
        <taxon>Neisseriales</taxon>
        <taxon>Chromobacteriaceae</taxon>
        <taxon>Chromobacterium</taxon>
    </lineage>
</organism>
<feature type="domain" description="Cation efflux protein transmembrane" evidence="11">
    <location>
        <begin position="51"/>
        <end position="237"/>
    </location>
</feature>
<feature type="transmembrane region" description="Helical" evidence="10">
    <location>
        <begin position="114"/>
        <end position="137"/>
    </location>
</feature>
<dbReference type="InterPro" id="IPR002524">
    <property type="entry name" value="Cation_efflux"/>
</dbReference>
<comment type="caution">
    <text evidence="13">The sequence shown here is derived from an EMBL/GenBank/DDBJ whole genome shotgun (WGS) entry which is preliminary data.</text>
</comment>
<dbReference type="InterPro" id="IPR027470">
    <property type="entry name" value="Cation_efflux_CTD"/>
</dbReference>
<feature type="transmembrane region" description="Helical" evidence="10">
    <location>
        <begin position="211"/>
        <end position="229"/>
    </location>
</feature>
<evidence type="ECO:0000256" key="6">
    <source>
        <dbReference type="ARBA" id="ARBA00022989"/>
    </source>
</evidence>
<dbReference type="NCBIfam" id="TIGR01297">
    <property type="entry name" value="CDF"/>
    <property type="match status" value="1"/>
</dbReference>
<reference evidence="14" key="1">
    <citation type="submission" date="2018-02" db="EMBL/GenBank/DDBJ databases">
        <authorList>
            <person name="O'Hara-Hanley K."/>
            <person name="Soby S."/>
        </authorList>
    </citation>
    <scope>NUCLEOTIDE SEQUENCE [LARGE SCALE GENOMIC DNA]</scope>
    <source>
        <strain evidence="14">MWU14-2602</strain>
    </source>
</reference>
<dbReference type="Pfam" id="PF01545">
    <property type="entry name" value="Cation_efflux"/>
    <property type="match status" value="1"/>
</dbReference>
<keyword evidence="6 10" id="KW-1133">Transmembrane helix</keyword>
<comment type="similarity">
    <text evidence="2">Belongs to the cation diffusion facilitator (CDF) transporter (TC 2.A.4) family. SLC30A subfamily.</text>
</comment>
<evidence type="ECO:0000259" key="11">
    <source>
        <dbReference type="Pfam" id="PF01545"/>
    </source>
</evidence>
<keyword evidence="7" id="KW-0406">Ion transport</keyword>
<evidence type="ECO:0000259" key="12">
    <source>
        <dbReference type="Pfam" id="PF16916"/>
    </source>
</evidence>
<dbReference type="SUPFAM" id="SSF161111">
    <property type="entry name" value="Cation efflux protein transmembrane domain-like"/>
    <property type="match status" value="1"/>
</dbReference>
<feature type="transmembrane region" description="Helical" evidence="10">
    <location>
        <begin position="149"/>
        <end position="168"/>
    </location>
</feature>
<keyword evidence="8 10" id="KW-0472">Membrane</keyword>
<protein>
    <submittedName>
        <fullName evidence="13">Cation transporter</fullName>
    </submittedName>
</protein>